<dbReference type="OrthoDB" id="341421at2759"/>
<evidence type="ECO:0000256" key="1">
    <source>
        <dbReference type="SAM" id="MobiDB-lite"/>
    </source>
</evidence>
<gene>
    <name evidence="2" type="ORF">EPUS_08578</name>
</gene>
<dbReference type="AlphaFoldDB" id="U1HT86"/>
<dbReference type="EMBL" id="KE720925">
    <property type="protein sequence ID" value="ERF73780.1"/>
    <property type="molecule type" value="Genomic_DNA"/>
</dbReference>
<feature type="region of interest" description="Disordered" evidence="1">
    <location>
        <begin position="191"/>
        <end position="239"/>
    </location>
</feature>
<dbReference type="HOGENOM" id="CLU_1077797_0_0_1"/>
<reference evidence="3" key="1">
    <citation type="journal article" date="2014" name="BMC Genomics">
        <title>Genome characteristics reveal the impact of lichenization on lichen-forming fungus Endocarpon pusillum Hedwig (Verrucariales, Ascomycota).</title>
        <authorList>
            <person name="Wang Y.-Y."/>
            <person name="Liu B."/>
            <person name="Zhang X.-Y."/>
            <person name="Zhou Q.-M."/>
            <person name="Zhang T."/>
            <person name="Li H."/>
            <person name="Yu Y.-F."/>
            <person name="Zhang X.-L."/>
            <person name="Hao X.-Y."/>
            <person name="Wang M."/>
            <person name="Wang L."/>
            <person name="Wei J.-C."/>
        </authorList>
    </citation>
    <scope>NUCLEOTIDE SEQUENCE [LARGE SCALE GENOMIC DNA]</scope>
    <source>
        <strain evidence="3">Z07020 / HMAS-L-300199</strain>
    </source>
</reference>
<dbReference type="GeneID" id="19243426"/>
<evidence type="ECO:0000313" key="3">
    <source>
        <dbReference type="Proteomes" id="UP000019373"/>
    </source>
</evidence>
<organism evidence="2 3">
    <name type="scientific">Endocarpon pusillum (strain Z07020 / HMAS-L-300199)</name>
    <name type="common">Lichen-forming fungus</name>
    <dbReference type="NCBI Taxonomy" id="1263415"/>
    <lineage>
        <taxon>Eukaryota</taxon>
        <taxon>Fungi</taxon>
        <taxon>Dikarya</taxon>
        <taxon>Ascomycota</taxon>
        <taxon>Pezizomycotina</taxon>
        <taxon>Eurotiomycetes</taxon>
        <taxon>Chaetothyriomycetidae</taxon>
        <taxon>Verrucariales</taxon>
        <taxon>Verrucariaceae</taxon>
        <taxon>Endocarpon</taxon>
    </lineage>
</organism>
<dbReference type="RefSeq" id="XP_007800588.1">
    <property type="nucleotide sequence ID" value="XM_007802397.1"/>
</dbReference>
<dbReference type="Proteomes" id="UP000019373">
    <property type="component" value="Unassembled WGS sequence"/>
</dbReference>
<feature type="compositionally biased region" description="Basic and acidic residues" evidence="1">
    <location>
        <begin position="214"/>
        <end position="236"/>
    </location>
</feature>
<sequence length="258" mass="29749">MQPVTSSASHFHQSQILLVPPTTVRRETSDSDGKICFCPERCTSRLTVAPQNYSNPAQHGYWGQYLFQSDPDYDVLDELSERAGFELFFFESEEEETKARNALDEGEFNELFDIITEEKKKRSLVLLTAVAMRVGAKVKQNQRNLIEKIYKKAHLMAGAERQIEKALKEYENGKSWHFKESRGLMETMETMDKPDDEGFTSPFIIKPEGGQSREQSESTKEANKEEQNKTFEERATENVQKLFADPDYQKYLASTMEK</sequence>
<keyword evidence="3" id="KW-1185">Reference proteome</keyword>
<accession>U1HT86</accession>
<dbReference type="eggNOG" id="ENOG502RZI8">
    <property type="taxonomic scope" value="Eukaryota"/>
</dbReference>
<protein>
    <submittedName>
        <fullName evidence="2">Uncharacterized protein</fullName>
    </submittedName>
</protein>
<evidence type="ECO:0000313" key="2">
    <source>
        <dbReference type="EMBL" id="ERF73780.1"/>
    </source>
</evidence>
<name>U1HT86_ENDPU</name>
<proteinExistence type="predicted"/>